<evidence type="ECO:0000259" key="14">
    <source>
        <dbReference type="PROSITE" id="PS50885"/>
    </source>
</evidence>
<keyword evidence="11 12" id="KW-0472">Membrane</keyword>
<feature type="domain" description="HAMP" evidence="14">
    <location>
        <begin position="283"/>
        <end position="335"/>
    </location>
</feature>
<feature type="transmembrane region" description="Helical" evidence="12">
    <location>
        <begin position="264"/>
        <end position="283"/>
    </location>
</feature>
<dbReference type="RefSeq" id="WP_101576150.1">
    <property type="nucleotide sequence ID" value="NZ_PGVA01000010.1"/>
</dbReference>
<evidence type="ECO:0000256" key="3">
    <source>
        <dbReference type="ARBA" id="ARBA00012438"/>
    </source>
</evidence>
<keyword evidence="18" id="KW-1185">Reference proteome</keyword>
<protein>
    <recommendedName>
        <fullName evidence="3">histidine kinase</fullName>
        <ecNumber evidence="3">2.7.13.3</ecNumber>
    </recommendedName>
</protein>
<dbReference type="AlphaFoldDB" id="A0A2N5GQ16"/>
<proteinExistence type="predicted"/>
<dbReference type="SUPFAM" id="SSF158472">
    <property type="entry name" value="HAMP domain-like"/>
    <property type="match status" value="1"/>
</dbReference>
<evidence type="ECO:0000256" key="4">
    <source>
        <dbReference type="ARBA" id="ARBA00022475"/>
    </source>
</evidence>
<dbReference type="PRINTS" id="PR00344">
    <property type="entry name" value="BCTRLSENSOR"/>
</dbReference>
<dbReference type="GO" id="GO:0005886">
    <property type="term" value="C:plasma membrane"/>
    <property type="evidence" value="ECO:0007669"/>
    <property type="project" value="UniProtKB-SubCell"/>
</dbReference>
<dbReference type="EC" id="2.7.13.3" evidence="3"/>
<keyword evidence="8 15" id="KW-0418">Kinase</keyword>
<evidence type="ECO:0000256" key="12">
    <source>
        <dbReference type="SAM" id="Phobius"/>
    </source>
</evidence>
<keyword evidence="7" id="KW-0547">Nucleotide-binding</keyword>
<dbReference type="InterPro" id="IPR003594">
    <property type="entry name" value="HATPase_dom"/>
</dbReference>
<evidence type="ECO:0000313" key="16">
    <source>
        <dbReference type="EMBL" id="PLR95817.1"/>
    </source>
</evidence>
<feature type="transmembrane region" description="Helical" evidence="12">
    <location>
        <begin position="18"/>
        <end position="38"/>
    </location>
</feature>
<evidence type="ECO:0000256" key="8">
    <source>
        <dbReference type="ARBA" id="ARBA00022777"/>
    </source>
</evidence>
<evidence type="ECO:0000256" key="10">
    <source>
        <dbReference type="ARBA" id="ARBA00023012"/>
    </source>
</evidence>
<dbReference type="CDD" id="cd06225">
    <property type="entry name" value="HAMP"/>
    <property type="match status" value="1"/>
</dbReference>
<dbReference type="FunFam" id="3.30.565.10:FF:000006">
    <property type="entry name" value="Sensor histidine kinase WalK"/>
    <property type="match status" value="1"/>
</dbReference>
<dbReference type="InterPro" id="IPR036097">
    <property type="entry name" value="HisK_dim/P_sf"/>
</dbReference>
<dbReference type="OrthoDB" id="9815750at2"/>
<dbReference type="EMBL" id="PGVA01000010">
    <property type="protein sequence ID" value="PLR84915.1"/>
    <property type="molecule type" value="Genomic_DNA"/>
</dbReference>
<dbReference type="Gene3D" id="3.30.450.20">
    <property type="entry name" value="PAS domain"/>
    <property type="match status" value="2"/>
</dbReference>
<dbReference type="CDD" id="cd00082">
    <property type="entry name" value="HisKA"/>
    <property type="match status" value="1"/>
</dbReference>
<dbReference type="SUPFAM" id="SSF47384">
    <property type="entry name" value="Homodimeric domain of signal transducing histidine kinase"/>
    <property type="match status" value="1"/>
</dbReference>
<dbReference type="InterPro" id="IPR003660">
    <property type="entry name" value="HAMP_dom"/>
</dbReference>
<evidence type="ECO:0000256" key="1">
    <source>
        <dbReference type="ARBA" id="ARBA00000085"/>
    </source>
</evidence>
<evidence type="ECO:0000256" key="7">
    <source>
        <dbReference type="ARBA" id="ARBA00022741"/>
    </source>
</evidence>
<dbReference type="Pfam" id="PF00512">
    <property type="entry name" value="HisKA"/>
    <property type="match status" value="1"/>
</dbReference>
<keyword evidence="10" id="KW-0902">Two-component regulatory system</keyword>
<dbReference type="InterPro" id="IPR004358">
    <property type="entry name" value="Sig_transdc_His_kin-like_C"/>
</dbReference>
<dbReference type="Proteomes" id="UP000235114">
    <property type="component" value="Unassembled WGS sequence"/>
</dbReference>
<keyword evidence="4" id="KW-1003">Cell membrane</keyword>
<dbReference type="Proteomes" id="UP000234951">
    <property type="component" value="Unassembled WGS sequence"/>
</dbReference>
<reference evidence="15 17" key="1">
    <citation type="submission" date="2017-11" db="EMBL/GenBank/DDBJ databases">
        <title>Comparitive Functional Genomics of Dry Heat Resistant strains isolated from the Viking Spacecraft.</title>
        <authorList>
            <person name="Seuylemezian A."/>
            <person name="Cooper K."/>
            <person name="Vaishampayan P."/>
        </authorList>
    </citation>
    <scope>NUCLEOTIDE SEQUENCE [LARGE SCALE GENOMIC DNA]</scope>
    <source>
        <strain evidence="15 17">M4.6</strain>
    </source>
</reference>
<organism evidence="15 17">
    <name type="scientific">Bacillus canaveralius</name>
    <dbReference type="NCBI Taxonomy" id="1403243"/>
    <lineage>
        <taxon>Bacteria</taxon>
        <taxon>Bacillati</taxon>
        <taxon>Bacillota</taxon>
        <taxon>Bacilli</taxon>
        <taxon>Bacillales</taxon>
        <taxon>Bacillaceae</taxon>
        <taxon>Bacillus</taxon>
    </lineage>
</organism>
<dbReference type="SMART" id="SM00387">
    <property type="entry name" value="HATPase_c"/>
    <property type="match status" value="1"/>
</dbReference>
<evidence type="ECO:0000259" key="13">
    <source>
        <dbReference type="PROSITE" id="PS50109"/>
    </source>
</evidence>
<keyword evidence="5" id="KW-0597">Phosphoprotein</keyword>
<evidence type="ECO:0000256" key="9">
    <source>
        <dbReference type="ARBA" id="ARBA00022840"/>
    </source>
</evidence>
<dbReference type="InterPro" id="IPR036890">
    <property type="entry name" value="HATPase_C_sf"/>
</dbReference>
<dbReference type="Pfam" id="PF02518">
    <property type="entry name" value="HATPase_c"/>
    <property type="match status" value="1"/>
</dbReference>
<dbReference type="SMART" id="SM00388">
    <property type="entry name" value="HisKA"/>
    <property type="match status" value="1"/>
</dbReference>
<evidence type="ECO:0000256" key="2">
    <source>
        <dbReference type="ARBA" id="ARBA00004651"/>
    </source>
</evidence>
<dbReference type="PROSITE" id="PS50109">
    <property type="entry name" value="HIS_KIN"/>
    <property type="match status" value="1"/>
</dbReference>
<dbReference type="Gene3D" id="3.30.565.10">
    <property type="entry name" value="Histidine kinase-like ATPase, C-terminal domain"/>
    <property type="match status" value="1"/>
</dbReference>
<comment type="caution">
    <text evidence="15">The sequence shown here is derived from an EMBL/GenBank/DDBJ whole genome shotgun (WGS) entry which is preliminary data.</text>
</comment>
<dbReference type="GO" id="GO:0005524">
    <property type="term" value="F:ATP binding"/>
    <property type="evidence" value="ECO:0007669"/>
    <property type="project" value="UniProtKB-KW"/>
</dbReference>
<reference evidence="16 18" key="2">
    <citation type="submission" date="2017-12" db="EMBL/GenBank/DDBJ databases">
        <title>Comparative Functional Genomics of Dry Heat Resistant strains isolated from the Viking Spacecraft.</title>
        <authorList>
            <person name="Seuylemezian A."/>
            <person name="Cooper K."/>
            <person name="Vaishampayan P."/>
        </authorList>
    </citation>
    <scope>NUCLEOTIDE SEQUENCE [LARGE SCALE GENOMIC DNA]</scope>
    <source>
        <strain evidence="16 18">ATCC 29669</strain>
    </source>
</reference>
<dbReference type="InterPro" id="IPR003661">
    <property type="entry name" value="HisK_dim/P_dom"/>
</dbReference>
<dbReference type="SUPFAM" id="SSF55874">
    <property type="entry name" value="ATPase domain of HSP90 chaperone/DNA topoisomerase II/histidine kinase"/>
    <property type="match status" value="1"/>
</dbReference>
<dbReference type="PROSITE" id="PS50885">
    <property type="entry name" value="HAMP"/>
    <property type="match status" value="1"/>
</dbReference>
<accession>A0A2N5GQ16</accession>
<evidence type="ECO:0000256" key="5">
    <source>
        <dbReference type="ARBA" id="ARBA00022553"/>
    </source>
</evidence>
<name>A0A2N5GQ16_9BACI</name>
<dbReference type="InterPro" id="IPR005467">
    <property type="entry name" value="His_kinase_dom"/>
</dbReference>
<gene>
    <name evidence="15" type="ORF">CU635_05350</name>
    <name evidence="16" type="ORF">CVD25_13595</name>
</gene>
<evidence type="ECO:0000313" key="18">
    <source>
        <dbReference type="Proteomes" id="UP000235114"/>
    </source>
</evidence>
<dbReference type="Gene3D" id="1.10.287.130">
    <property type="match status" value="1"/>
</dbReference>
<evidence type="ECO:0000313" key="17">
    <source>
        <dbReference type="Proteomes" id="UP000234951"/>
    </source>
</evidence>
<keyword evidence="9" id="KW-0067">ATP-binding</keyword>
<dbReference type="EMBL" id="PGVD01000036">
    <property type="protein sequence ID" value="PLR95817.1"/>
    <property type="molecule type" value="Genomic_DNA"/>
</dbReference>
<comment type="catalytic activity">
    <reaction evidence="1">
        <text>ATP + protein L-histidine = ADP + protein N-phospho-L-histidine.</text>
        <dbReference type="EC" id="2.7.13.3"/>
    </reaction>
</comment>
<dbReference type="PANTHER" id="PTHR43065">
    <property type="entry name" value="SENSOR HISTIDINE KINASE"/>
    <property type="match status" value="1"/>
</dbReference>
<keyword evidence="6" id="KW-0808">Transferase</keyword>
<dbReference type="GO" id="GO:0000155">
    <property type="term" value="F:phosphorelay sensor kinase activity"/>
    <property type="evidence" value="ECO:0007669"/>
    <property type="project" value="InterPro"/>
</dbReference>
<dbReference type="PANTHER" id="PTHR43065:SF46">
    <property type="entry name" value="C4-DICARBOXYLATE TRANSPORT SENSOR PROTEIN DCTB"/>
    <property type="match status" value="1"/>
</dbReference>
<keyword evidence="12" id="KW-0812">Transmembrane</keyword>
<evidence type="ECO:0000313" key="15">
    <source>
        <dbReference type="EMBL" id="PLR84915.1"/>
    </source>
</evidence>
<evidence type="ECO:0000256" key="6">
    <source>
        <dbReference type="ARBA" id="ARBA00022679"/>
    </source>
</evidence>
<dbReference type="Gene3D" id="1.10.8.500">
    <property type="entry name" value="HAMP domain in histidine kinase"/>
    <property type="match status" value="1"/>
</dbReference>
<sequence length="699" mass="79090">MNRAILKWLDSQSIRNKVLVFGILMSTIPLLLISYYYYSYVKGDLEERILDKQKLMLENLSNEIELEFNKTFQRIQVFSTLTHLEKENNAFYELLQQSGSVEEVVITDEEGMVEKRVSRTRLNLPGKNENWFTDEMWSSFLTKDKIYGEVEFNQFGQPVMKLAVSFNENGRRKGVGVIVQLQKIIGQISSLRQDDSSYLYLVDQSGRVIAHQDYSKLWRDREVAGSEDVLGVKTKIDELQWTLVMEQPHSTAYQPINEMMRNTIMAVAIVTLIVSLISIYSGLNFTKPIVILEKAMKNLKFGYQIEPVQMARNDEIGKLAKSFNEMGQVLQEKSVRLAQEKERLDVVVDGIGAGLALVTKEYQVTWMNPILQGWLNEAQLSLPCYSLIGGVNAPCENCPVTRPESGVNIDKLMNQKTANGEEKIFRHRVFPLNHAIEEEGEFLLVIEDITEQKQMEEKIIQTDKLSALGLMASGFAHEVNNPLATIHAYAEDLLDRIHTNDEQLDQEEINSYLNKIKENTERCKKITGNMLNFSRESKWSLSYVDINETVQNSVSLVEYSLKKHQIQLDVNVEKDLPELFGDSLKLMQVLVNLINNAVDAMEEGGTITLLAKKEGNSILLKVADTGTGISREVLPKIFDPFYTTKSVGKGTGLGLSVCYGIIQQFGGTIQIQSEHGAGTTVDILLPSGLTTGERDKWLQ</sequence>
<keyword evidence="12" id="KW-1133">Transmembrane helix</keyword>
<feature type="domain" description="Histidine kinase" evidence="13">
    <location>
        <begin position="474"/>
        <end position="689"/>
    </location>
</feature>
<comment type="subcellular location">
    <subcellularLocation>
        <location evidence="2">Cell membrane</location>
        <topology evidence="2">Multi-pass membrane protein</topology>
    </subcellularLocation>
</comment>
<evidence type="ECO:0000256" key="11">
    <source>
        <dbReference type="ARBA" id="ARBA00023136"/>
    </source>
</evidence>